<evidence type="ECO:0008006" key="3">
    <source>
        <dbReference type="Google" id="ProtNLM"/>
    </source>
</evidence>
<keyword evidence="2" id="KW-1185">Reference proteome</keyword>
<name>A0AAD7IZ67_9AGAR</name>
<accession>A0AAD7IZ67</accession>
<evidence type="ECO:0000313" key="2">
    <source>
        <dbReference type="Proteomes" id="UP001215280"/>
    </source>
</evidence>
<proteinExistence type="predicted"/>
<evidence type="ECO:0000313" key="1">
    <source>
        <dbReference type="EMBL" id="KAJ7753649.1"/>
    </source>
</evidence>
<sequence>MSSSSTSTSSAGTSMGTLDPAILTHILVLLAPKKYAPHKRLAPLLRVNWHLHALPRLYSAISLKGQWVARPLRRTLEANSTLAALVQELVLDTELSAQAPPETADHRRIVAACPNIKHLTVLGYAEAEAEKYREAIAGKAQLETLNVSEGGGLCTFADLLGMMRGWPMLEKLILKDALLPATSDSDPESNSASEAEETAVSCPALKMVKITQKP</sequence>
<comment type="caution">
    <text evidence="1">The sequence shown here is derived from an EMBL/GenBank/DDBJ whole genome shotgun (WGS) entry which is preliminary data.</text>
</comment>
<dbReference type="AlphaFoldDB" id="A0AAD7IZ67"/>
<dbReference type="Proteomes" id="UP001215280">
    <property type="component" value="Unassembled WGS sequence"/>
</dbReference>
<dbReference type="EMBL" id="JARJLG010000070">
    <property type="protein sequence ID" value="KAJ7753649.1"/>
    <property type="molecule type" value="Genomic_DNA"/>
</dbReference>
<protein>
    <recommendedName>
        <fullName evidence="3">F-box domain-containing protein</fullName>
    </recommendedName>
</protein>
<reference evidence="1" key="1">
    <citation type="submission" date="2023-03" db="EMBL/GenBank/DDBJ databases">
        <title>Massive genome expansion in bonnet fungi (Mycena s.s.) driven by repeated elements and novel gene families across ecological guilds.</title>
        <authorList>
            <consortium name="Lawrence Berkeley National Laboratory"/>
            <person name="Harder C.B."/>
            <person name="Miyauchi S."/>
            <person name="Viragh M."/>
            <person name="Kuo A."/>
            <person name="Thoen E."/>
            <person name="Andreopoulos B."/>
            <person name="Lu D."/>
            <person name="Skrede I."/>
            <person name="Drula E."/>
            <person name="Henrissat B."/>
            <person name="Morin E."/>
            <person name="Kohler A."/>
            <person name="Barry K."/>
            <person name="LaButti K."/>
            <person name="Morin E."/>
            <person name="Salamov A."/>
            <person name="Lipzen A."/>
            <person name="Mereny Z."/>
            <person name="Hegedus B."/>
            <person name="Baldrian P."/>
            <person name="Stursova M."/>
            <person name="Weitz H."/>
            <person name="Taylor A."/>
            <person name="Grigoriev I.V."/>
            <person name="Nagy L.G."/>
            <person name="Martin F."/>
            <person name="Kauserud H."/>
        </authorList>
    </citation>
    <scope>NUCLEOTIDE SEQUENCE</scope>
    <source>
        <strain evidence="1">CBHHK188m</strain>
    </source>
</reference>
<gene>
    <name evidence="1" type="ORF">DFH07DRAFT_510489</name>
</gene>
<organism evidence="1 2">
    <name type="scientific">Mycena maculata</name>
    <dbReference type="NCBI Taxonomy" id="230809"/>
    <lineage>
        <taxon>Eukaryota</taxon>
        <taxon>Fungi</taxon>
        <taxon>Dikarya</taxon>
        <taxon>Basidiomycota</taxon>
        <taxon>Agaricomycotina</taxon>
        <taxon>Agaricomycetes</taxon>
        <taxon>Agaricomycetidae</taxon>
        <taxon>Agaricales</taxon>
        <taxon>Marasmiineae</taxon>
        <taxon>Mycenaceae</taxon>
        <taxon>Mycena</taxon>
    </lineage>
</organism>